<reference evidence="3 4" key="1">
    <citation type="submission" date="2010-11" db="EMBL/GenBank/DDBJ databases">
        <authorList>
            <person name="Durkin A.S."/>
            <person name="Madupu R."/>
            <person name="Torralba M."/>
            <person name="Gillis M."/>
            <person name="Methe B."/>
            <person name="Sutton G."/>
            <person name="Nelson K.E."/>
        </authorList>
    </citation>
    <scope>NUCLEOTIDE SEQUENCE [LARGE SCALE GENOMIC DNA]</scope>
    <source>
        <strain evidence="3 4">UPII 345-E</strain>
    </source>
</reference>
<dbReference type="OrthoDB" id="1681440at2"/>
<evidence type="ECO:0000313" key="3">
    <source>
        <dbReference type="EMBL" id="EFR42337.1"/>
    </source>
</evidence>
<dbReference type="RefSeq" id="WP_007555096.1">
    <property type="nucleotide sequence ID" value="NZ_AENT01000027.1"/>
</dbReference>
<dbReference type="Pfam" id="PF24801">
    <property type="entry name" value="FNIII-A_GpJ"/>
    <property type="match status" value="1"/>
</dbReference>
<dbReference type="InterPro" id="IPR013783">
    <property type="entry name" value="Ig-like_fold"/>
</dbReference>
<dbReference type="InterPro" id="IPR032876">
    <property type="entry name" value="J_dom"/>
</dbReference>
<dbReference type="InterPro" id="IPR012675">
    <property type="entry name" value="Beta-grasp_dom_sf"/>
</dbReference>
<dbReference type="EMBL" id="AENT01000027">
    <property type="protein sequence ID" value="EFR42337.1"/>
    <property type="molecule type" value="Genomic_DNA"/>
</dbReference>
<evidence type="ECO:0000259" key="2">
    <source>
        <dbReference type="SMART" id="SM00060"/>
    </source>
</evidence>
<dbReference type="SUPFAM" id="SSF49265">
    <property type="entry name" value="Fibronectin type III"/>
    <property type="match status" value="1"/>
</dbReference>
<dbReference type="Pfam" id="PF02597">
    <property type="entry name" value="ThiS"/>
    <property type="match status" value="1"/>
</dbReference>
<dbReference type="InterPro" id="IPR003961">
    <property type="entry name" value="FN3_dom"/>
</dbReference>
<dbReference type="CDD" id="cd17040">
    <property type="entry name" value="Ubl_MoaD_like"/>
    <property type="match status" value="1"/>
</dbReference>
<keyword evidence="1" id="KW-1133">Transmembrane helix</keyword>
<dbReference type="PANTHER" id="PTHR36251">
    <property type="entry name" value="FELS-1 PROPHAGE HOST SPECIFICITY PROTEIN-RELATED"/>
    <property type="match status" value="1"/>
</dbReference>
<proteinExistence type="predicted"/>
<organism evidence="3 4">
    <name type="scientific">Dialister micraerophilus UPII 345-E</name>
    <dbReference type="NCBI Taxonomy" id="910314"/>
    <lineage>
        <taxon>Bacteria</taxon>
        <taxon>Bacillati</taxon>
        <taxon>Bacillota</taxon>
        <taxon>Negativicutes</taxon>
        <taxon>Veillonellales</taxon>
        <taxon>Veillonellaceae</taxon>
        <taxon>Dialister</taxon>
    </lineage>
</organism>
<feature type="domain" description="Fibronectin type-III" evidence="2">
    <location>
        <begin position="969"/>
        <end position="1043"/>
    </location>
</feature>
<accession>E4LA41</accession>
<dbReference type="InterPro" id="IPR003749">
    <property type="entry name" value="ThiS/MoaD-like"/>
</dbReference>
<keyword evidence="1" id="KW-0812">Transmembrane</keyword>
<comment type="caution">
    <text evidence="3">The sequence shown here is derived from an EMBL/GenBank/DDBJ whole genome shotgun (WGS) entry which is preliminary data.</text>
</comment>
<dbReference type="Proteomes" id="UP000004594">
    <property type="component" value="Unassembled WGS sequence"/>
</dbReference>
<dbReference type="InterPro" id="IPR053171">
    <property type="entry name" value="Viral_Tip_Attach_Protein"/>
</dbReference>
<name>E4LA41_9FIRM</name>
<dbReference type="Pfam" id="PF13550">
    <property type="entry name" value="Phage-tail_3"/>
    <property type="match status" value="1"/>
</dbReference>
<dbReference type="InterPro" id="IPR036116">
    <property type="entry name" value="FN3_sf"/>
</dbReference>
<feature type="domain" description="Fibronectin type-III" evidence="2">
    <location>
        <begin position="1150"/>
        <end position="1229"/>
    </location>
</feature>
<feature type="transmembrane region" description="Helical" evidence="1">
    <location>
        <begin position="75"/>
        <end position="102"/>
    </location>
</feature>
<feature type="domain" description="Fibronectin type-III" evidence="2">
    <location>
        <begin position="337"/>
        <end position="456"/>
    </location>
</feature>
<protein>
    <submittedName>
        <fullName evidence="3">ThiS family protein</fullName>
    </submittedName>
</protein>
<feature type="transmembrane region" description="Helical" evidence="1">
    <location>
        <begin position="302"/>
        <end position="322"/>
    </location>
</feature>
<dbReference type="SUPFAM" id="SSF54285">
    <property type="entry name" value="MoaD/ThiS"/>
    <property type="match status" value="1"/>
</dbReference>
<dbReference type="PANTHER" id="PTHR36251:SF2">
    <property type="entry name" value="GIFSY-2 PROPHAGE HOST SPECIFICITY PROTEIN J, PHAGE LAMBDA"/>
    <property type="match status" value="1"/>
</dbReference>
<dbReference type="eggNOG" id="COG4733">
    <property type="taxonomic scope" value="Bacteria"/>
</dbReference>
<dbReference type="InterPro" id="IPR016155">
    <property type="entry name" value="Mopterin_synth/thiamin_S_b"/>
</dbReference>
<feature type="transmembrane region" description="Helical" evidence="1">
    <location>
        <begin position="108"/>
        <end position="127"/>
    </location>
</feature>
<dbReference type="Gene3D" id="3.10.20.30">
    <property type="match status" value="1"/>
</dbReference>
<evidence type="ECO:0000313" key="4">
    <source>
        <dbReference type="Proteomes" id="UP000004594"/>
    </source>
</evidence>
<gene>
    <name evidence="3" type="ORF">HMPREF9220_0608</name>
</gene>
<sequence length="1579" mass="178453">MVTLIVVKNPFTPQDGREIKEIKAEGTVKDLIDKYKRENTVIRATINGEIVEDKTVLKDGDFVVIYPIIQGGGGFLGTLLGVALSVVSIGVGGIVASGIWGMAGITAATGWAMVGGYLAAATIMYLGNSLVGRFMGRQNKGSFENNATYGWGDIVTMEGQNNPIALTYGKVKSGGQTIGRYINTIPSHGKKADKEVLNWLVSCGEGELELSDIRINDNPIKYYGDITVETRSGTNTQEIISNFNDTYFTKQLGYELEGGDTNNVDIKHDAIYLLQLSDGTTRRVPKEKADTLLGKYGSSKKGLGGVMYMLGGLINIATWGFARFQKVNEVKREFNIPENVKVVSASEVDYTDKELNELSGVWRHDTAQGNATEGLIVRISLPNGLYYSNDKGGLDNASVHVIAQYKRTSDDKWALLADAVITENRTGAIKREYRVDNLVPDEYEVRVKCLSRSHEPTNNRASVRCYWDGLTSIVYDDFSYPCTSLIGIKALATSQLSGNPTLTFMKERKSVYVYDTDLNKYVLKNANNPAWACYDMIHQARRLKNINTNDYEIEVRGAKKELIRYNDFKRWAKFCDDKDLKVNIEINRLGELLEVINKDIACIGRGMVVQFGTKFGCIFAHKQQAVQMFNMGNIIENTFSEEFLPKNDRANCVEVTFTNKDKEYERDVVTIYGDTYDTDDYEKTAQMTFDGITDYKQAYREGKYQLECNKRQLRTISFSASIDSIACTVGDVVLVSHDVPRWSYSGRIQDVDLENGIITLPIELESKDDNYLLQYRTVDDYICKENCKILTAGTKKTTVYIENLSNKKYLPQVDDIFNLGIENKGAKPFVIQSINRTQEFIRTITAIEYSEALFDENYSIPEIQYSTDTTKPTNITELVTNMYQFTDESNSDKAKIYASWTQAENGGTYTVLISEDKGENWQVAVSNISRNNVELEVDPYKEYKIKVLTSKGMRQSSGVISGIIKDEPPKAPVEFKLKQSDTNNSKITFTWNKNDEPDMLGYQLTINDKDVIFVKDNTYDYTVPKSGEYVFKLNAIDKAKNKSDSVTINKFIKLEPQDVTGLVIEQDKSSRTLIKLSWDTPKEKGIDHYIVKVGDTWENGKLISDYVKDTFIEFNIKDEYEHTYFVKAVGGNGYESINAVNVKKAFKLKPHKVNAIQAYQDKEDKAMLRIQWQAIEDTDILGYQVKIGDTWDSGEPLPFTRELYTSYTLKENGIYHIMIKAINRANFESDLTDITLNADITPKDVEGFIIYKDGDALEMYWDEVNEKDVTSYELREGYSWDLGAVIAGGITTTNYHYPISNERVYKFFIKAKNKNGSYSKKASMQSIKVTDLLPKNIVLTINELALANGNKNKTEIGKSRYNFATFGGRFSDYPTTKFNDNGGLRTLKIADEVLPTIKKWLNKEISINDDERIFTYETQVIDIEQLITCTISAEFNTTAVQRGGKCDLYISTSQYNNNDWTSWEIFKPIQRTFQYAKLKVVFGIDESTKINNLPEVIKFNVIIDVPDTDIAKSVMVAKGGEWVDYNHKFFTIPTVVPSAVGEFIHAELISKDKEKCFIKVKDRKNNDVGGKVDIRIKGY</sequence>
<feature type="domain" description="Fibronectin type-III" evidence="2">
    <location>
        <begin position="1056"/>
        <end position="1133"/>
    </location>
</feature>
<dbReference type="Gene3D" id="2.60.40.10">
    <property type="entry name" value="Immunoglobulins"/>
    <property type="match status" value="2"/>
</dbReference>
<keyword evidence="1" id="KW-0472">Membrane</keyword>
<evidence type="ECO:0000256" key="1">
    <source>
        <dbReference type="SAM" id="Phobius"/>
    </source>
</evidence>
<dbReference type="SMART" id="SM00060">
    <property type="entry name" value="FN3"/>
    <property type="match status" value="4"/>
</dbReference>
<dbReference type="InterPro" id="IPR055385">
    <property type="entry name" value="GpJ_HDII-ins2"/>
</dbReference>